<dbReference type="Proteomes" id="UP000757540">
    <property type="component" value="Unassembled WGS sequence"/>
</dbReference>
<protein>
    <submittedName>
        <fullName evidence="2">Uncharacterized protein</fullName>
    </submittedName>
</protein>
<reference evidence="2 3" key="1">
    <citation type="submission" date="2020-05" db="EMBL/GenBank/DDBJ databases">
        <title>Genomic Encyclopedia of Type Strains, Phase III (KMG-III): the genomes of soil and plant-associated and newly described type strains.</title>
        <authorList>
            <person name="Whitman W."/>
        </authorList>
    </citation>
    <scope>NUCLEOTIDE SEQUENCE [LARGE SCALE GENOMIC DNA]</scope>
    <source>
        <strain evidence="2 3">KCTC 19046</strain>
    </source>
</reference>
<feature type="region of interest" description="Disordered" evidence="1">
    <location>
        <begin position="417"/>
        <end position="436"/>
    </location>
</feature>
<evidence type="ECO:0000256" key="1">
    <source>
        <dbReference type="SAM" id="MobiDB-lite"/>
    </source>
</evidence>
<gene>
    <name evidence="2" type="ORF">HDG69_001982</name>
</gene>
<proteinExistence type="predicted"/>
<sequence length="436" mass="45303">MRTKDQAAWWRRPRVVVALVGIVVLGAVAVVAVVDRGGEEAPDPVVASTHTGYPARGDLVAAGGWEPEAEAAAEVWRAVPAGGETKPPEMGREIQLMWAGDVEARDLPYAREHLRDEAGELGTARLLLLQSFNQLAAAVAPVGSDGERTGDYTLVSEAIAWPGDAAISPRDGVLLLAETSDVVDSVRVAGQDEAVAVHDGLVLGAPPGVIRHEQAFAHGREEYQGLVLTESGRTVAVRDDALWQALDDPVTSARTERALRDAYEDARPRTSGSALPLAALWEPVELEDGRSVMVVAVQADGTGGRDPSWVVVGGLNLPGATGASTRVVRLGAGQPPGLVHAGERRGPVLAARWFEPEQLGTSHPQLVVVGGPGITEVEVLTADGVQQLPGTAAALPAWEDDGSGPVMSRAVVVGHTADGGPVTPLPAGQGHPTAES</sequence>
<dbReference type="RefSeq" id="WP_171783620.1">
    <property type="nucleotide sequence ID" value="NZ_BAAAML010000006.1"/>
</dbReference>
<accession>A0ABX2A3G0</accession>
<dbReference type="EMBL" id="JABEZU010000002">
    <property type="protein sequence ID" value="NOV97407.1"/>
    <property type="molecule type" value="Genomic_DNA"/>
</dbReference>
<evidence type="ECO:0000313" key="3">
    <source>
        <dbReference type="Proteomes" id="UP000757540"/>
    </source>
</evidence>
<name>A0ABX2A3G0_9MICO</name>
<keyword evidence="3" id="KW-1185">Reference proteome</keyword>
<comment type="caution">
    <text evidence="2">The sequence shown here is derived from an EMBL/GenBank/DDBJ whole genome shotgun (WGS) entry which is preliminary data.</text>
</comment>
<evidence type="ECO:0000313" key="2">
    <source>
        <dbReference type="EMBL" id="NOV97407.1"/>
    </source>
</evidence>
<organism evidence="2 3">
    <name type="scientific">Isoptericola halotolerans</name>
    <dbReference type="NCBI Taxonomy" id="300560"/>
    <lineage>
        <taxon>Bacteria</taxon>
        <taxon>Bacillati</taxon>
        <taxon>Actinomycetota</taxon>
        <taxon>Actinomycetes</taxon>
        <taxon>Micrococcales</taxon>
        <taxon>Promicromonosporaceae</taxon>
        <taxon>Isoptericola</taxon>
    </lineage>
</organism>